<dbReference type="Proteomes" id="UP000050509">
    <property type="component" value="Unassembled WGS sequence"/>
</dbReference>
<comment type="caution">
    <text evidence="5">The sequence shown here is derived from an EMBL/GenBank/DDBJ whole genome shotgun (WGS) entry which is preliminary data.</text>
</comment>
<dbReference type="AlphaFoldDB" id="A0A0P9CST2"/>
<dbReference type="SUPFAM" id="SSF55347">
    <property type="entry name" value="Glyceraldehyde-3-phosphate dehydrogenase-like, C-terminal domain"/>
    <property type="match status" value="1"/>
</dbReference>
<dbReference type="InterPro" id="IPR000683">
    <property type="entry name" value="Gfo/Idh/MocA-like_OxRdtase_N"/>
</dbReference>
<dbReference type="PATRIC" id="fig|186479.3.peg.4266"/>
<evidence type="ECO:0000313" key="6">
    <source>
        <dbReference type="Proteomes" id="UP000050509"/>
    </source>
</evidence>
<evidence type="ECO:0000259" key="3">
    <source>
        <dbReference type="Pfam" id="PF01408"/>
    </source>
</evidence>
<sequence length="326" mass="35229">MTTIRWGVLGTGNIAKQFARGLAELDDAKLVAVGSRTAEGSAAFAQQFGAERSHASYDALANDPDVDAIYIATPHPMYKENTILCLEAGKAVLCEKPFAMNAREAGEMIDVARGRGVFLMEAMWTRFLPHMVRLRELLASGAIGELRMLQADFGFRTGFNPQHRLFNPELGGGALLDVGIYPASLASMLFGAPERVTGMATMGETGVDEQSAMLFGYAGGQIAILSQAVRTNTPHEALLLGTAGRIRIHGSWWKATTMTLSADGKPDELIDVPSPGNGYNYEAAEVRRCLRAGLTESATMPLDETLATMRTLDEVRAQWGLRYPGE</sequence>
<feature type="domain" description="Gfo/Idh/MocA-like oxidoreductase N-terminal" evidence="3">
    <location>
        <begin position="4"/>
        <end position="121"/>
    </location>
</feature>
<evidence type="ECO:0000256" key="2">
    <source>
        <dbReference type="ARBA" id="ARBA00023002"/>
    </source>
</evidence>
<accession>A0A0P9CST2</accession>
<dbReference type="InterPro" id="IPR055170">
    <property type="entry name" value="GFO_IDH_MocA-like_dom"/>
</dbReference>
<feature type="domain" description="GFO/IDH/MocA-like oxidoreductase" evidence="4">
    <location>
        <begin position="132"/>
        <end position="247"/>
    </location>
</feature>
<dbReference type="SUPFAM" id="SSF51735">
    <property type="entry name" value="NAD(P)-binding Rossmann-fold domains"/>
    <property type="match status" value="1"/>
</dbReference>
<evidence type="ECO:0000313" key="5">
    <source>
        <dbReference type="EMBL" id="KPV49080.1"/>
    </source>
</evidence>
<dbReference type="InterPro" id="IPR036291">
    <property type="entry name" value="NAD(P)-bd_dom_sf"/>
</dbReference>
<dbReference type="Gene3D" id="3.40.50.720">
    <property type="entry name" value="NAD(P)-binding Rossmann-like Domain"/>
    <property type="match status" value="1"/>
</dbReference>
<dbReference type="GO" id="GO:0016491">
    <property type="term" value="F:oxidoreductase activity"/>
    <property type="evidence" value="ECO:0007669"/>
    <property type="project" value="UniProtKB-KW"/>
</dbReference>
<protein>
    <submittedName>
        <fullName evidence="5">Dehydrogenase</fullName>
    </submittedName>
</protein>
<evidence type="ECO:0000259" key="4">
    <source>
        <dbReference type="Pfam" id="PF22725"/>
    </source>
</evidence>
<keyword evidence="6" id="KW-1185">Reference proteome</keyword>
<keyword evidence="2" id="KW-0560">Oxidoreductase</keyword>
<dbReference type="Pfam" id="PF22725">
    <property type="entry name" value="GFO_IDH_MocA_C3"/>
    <property type="match status" value="1"/>
</dbReference>
<name>A0A0P9CST2_9CHLR</name>
<dbReference type="PANTHER" id="PTHR22604">
    <property type="entry name" value="OXIDOREDUCTASES"/>
    <property type="match status" value="1"/>
</dbReference>
<dbReference type="GO" id="GO:0000166">
    <property type="term" value="F:nucleotide binding"/>
    <property type="evidence" value="ECO:0007669"/>
    <property type="project" value="InterPro"/>
</dbReference>
<reference evidence="5 6" key="1">
    <citation type="submission" date="2015-09" db="EMBL/GenBank/DDBJ databases">
        <title>Draft genome sequence of Kouleothrix aurantiaca JCM 19913.</title>
        <authorList>
            <person name="Hemp J."/>
        </authorList>
    </citation>
    <scope>NUCLEOTIDE SEQUENCE [LARGE SCALE GENOMIC DNA]</scope>
    <source>
        <strain evidence="5 6">COM-B</strain>
    </source>
</reference>
<gene>
    <name evidence="5" type="ORF">SE17_34630</name>
</gene>
<dbReference type="EMBL" id="LJCR01002212">
    <property type="protein sequence ID" value="KPV49080.1"/>
    <property type="molecule type" value="Genomic_DNA"/>
</dbReference>
<dbReference type="Pfam" id="PF01408">
    <property type="entry name" value="GFO_IDH_MocA"/>
    <property type="match status" value="1"/>
</dbReference>
<dbReference type="InterPro" id="IPR050984">
    <property type="entry name" value="Gfo/Idh/MocA_domain"/>
</dbReference>
<dbReference type="PANTHER" id="PTHR22604:SF105">
    <property type="entry name" value="TRANS-1,2-DIHYDROBENZENE-1,2-DIOL DEHYDROGENASE"/>
    <property type="match status" value="1"/>
</dbReference>
<evidence type="ECO:0000256" key="1">
    <source>
        <dbReference type="ARBA" id="ARBA00010928"/>
    </source>
</evidence>
<dbReference type="Gene3D" id="3.30.360.10">
    <property type="entry name" value="Dihydrodipicolinate Reductase, domain 2"/>
    <property type="match status" value="1"/>
</dbReference>
<organism evidence="5 6">
    <name type="scientific">Kouleothrix aurantiaca</name>
    <dbReference type="NCBI Taxonomy" id="186479"/>
    <lineage>
        <taxon>Bacteria</taxon>
        <taxon>Bacillati</taxon>
        <taxon>Chloroflexota</taxon>
        <taxon>Chloroflexia</taxon>
        <taxon>Chloroflexales</taxon>
        <taxon>Roseiflexineae</taxon>
        <taxon>Roseiflexaceae</taxon>
        <taxon>Kouleothrix</taxon>
    </lineage>
</organism>
<proteinExistence type="inferred from homology"/>
<comment type="similarity">
    <text evidence="1">Belongs to the Gfo/Idh/MocA family.</text>
</comment>